<accession>A0A0F9N5Y9</accession>
<comment type="caution">
    <text evidence="4">The sequence shown here is derived from an EMBL/GenBank/DDBJ whole genome shotgun (WGS) entry which is preliminary data.</text>
</comment>
<evidence type="ECO:0000256" key="1">
    <source>
        <dbReference type="ARBA" id="ARBA00022630"/>
    </source>
</evidence>
<keyword evidence="2" id="KW-0288">FMN</keyword>
<reference evidence="4" key="1">
    <citation type="journal article" date="2015" name="Nature">
        <title>Complex archaea that bridge the gap between prokaryotes and eukaryotes.</title>
        <authorList>
            <person name="Spang A."/>
            <person name="Saw J.H."/>
            <person name="Jorgensen S.L."/>
            <person name="Zaremba-Niedzwiedzka K."/>
            <person name="Martijn J."/>
            <person name="Lind A.E."/>
            <person name="van Eijk R."/>
            <person name="Schleper C."/>
            <person name="Guy L."/>
            <person name="Ettema T.J."/>
        </authorList>
    </citation>
    <scope>NUCLEOTIDE SEQUENCE</scope>
</reference>
<dbReference type="InterPro" id="IPR004136">
    <property type="entry name" value="NMO"/>
</dbReference>
<dbReference type="SUPFAM" id="SSF51412">
    <property type="entry name" value="Inosine monophosphate dehydrogenase (IMPDH)"/>
    <property type="match status" value="1"/>
</dbReference>
<proteinExistence type="predicted"/>
<dbReference type="GO" id="GO:0018580">
    <property type="term" value="F:nitronate monooxygenase activity"/>
    <property type="evidence" value="ECO:0007669"/>
    <property type="project" value="InterPro"/>
</dbReference>
<dbReference type="PANTHER" id="PTHR32332:SF20">
    <property type="entry name" value="2-NITROPROPANE DIOXYGENASE-LIKE PROTEIN"/>
    <property type="match status" value="1"/>
</dbReference>
<dbReference type="EMBL" id="LAZR01008741">
    <property type="protein sequence ID" value="KKM76817.1"/>
    <property type="molecule type" value="Genomic_DNA"/>
</dbReference>
<evidence type="ECO:0000313" key="4">
    <source>
        <dbReference type="EMBL" id="KKM76817.1"/>
    </source>
</evidence>
<organism evidence="4">
    <name type="scientific">marine sediment metagenome</name>
    <dbReference type="NCBI Taxonomy" id="412755"/>
    <lineage>
        <taxon>unclassified sequences</taxon>
        <taxon>metagenomes</taxon>
        <taxon>ecological metagenomes</taxon>
    </lineage>
</organism>
<dbReference type="Pfam" id="PF03060">
    <property type="entry name" value="NMO"/>
    <property type="match status" value="1"/>
</dbReference>
<gene>
    <name evidence="4" type="ORF">LCGC14_1376310</name>
</gene>
<keyword evidence="1" id="KW-0285">Flavoprotein</keyword>
<dbReference type="InterPro" id="IPR013785">
    <property type="entry name" value="Aldolase_TIM"/>
</dbReference>
<dbReference type="CDD" id="cd04730">
    <property type="entry name" value="NPD_like"/>
    <property type="match status" value="1"/>
</dbReference>
<evidence type="ECO:0000256" key="2">
    <source>
        <dbReference type="ARBA" id="ARBA00022643"/>
    </source>
</evidence>
<keyword evidence="3" id="KW-0560">Oxidoreductase</keyword>
<sequence length="341" mass="37384">MIKTRITEKFGIKYPIFSAPMGPFYTTELTVAVSEAGGLGVLSHATLRGKNSIKDFKEQIDHVIEHTNKPFGFNIRVARLQTDHRILLRKVGQWRKENPKIREQMIYGLTSAGSPRVAAKMWQKSCPEMFHFHVAPALWLVDKVVNSGCNGVVATGTEGGGHQSYERVTTLVLVQEVIQKYPDILTVACGGIADPSGIAAALAMGADAVAMGTRFIATTQCEFHPKYKALISPATDRDTMLTTGGFGPIRLIKNKFCLEHGNVISKEEKIAQERSMLDIDSHLDDLQKYEIVYTDGDVDDGAVPVGQSCGLINSIMDVDDVISGFTKKAEEILKKISSNIT</sequence>
<dbReference type="PANTHER" id="PTHR32332">
    <property type="entry name" value="2-NITROPROPANE DIOXYGENASE"/>
    <property type="match status" value="1"/>
</dbReference>
<dbReference type="Gene3D" id="3.20.20.70">
    <property type="entry name" value="Aldolase class I"/>
    <property type="match status" value="1"/>
</dbReference>
<evidence type="ECO:0000256" key="3">
    <source>
        <dbReference type="ARBA" id="ARBA00023002"/>
    </source>
</evidence>
<protein>
    <submittedName>
        <fullName evidence="4">Uncharacterized protein</fullName>
    </submittedName>
</protein>
<name>A0A0F9N5Y9_9ZZZZ</name>
<dbReference type="AlphaFoldDB" id="A0A0F9N5Y9"/>